<feature type="domain" description="RES" evidence="1">
    <location>
        <begin position="70"/>
        <end position="207"/>
    </location>
</feature>
<name>K6XAB3_9ALTE</name>
<organism evidence="2 3">
    <name type="scientific">Paraglaciecola arctica BSs20135</name>
    <dbReference type="NCBI Taxonomy" id="493475"/>
    <lineage>
        <taxon>Bacteria</taxon>
        <taxon>Pseudomonadati</taxon>
        <taxon>Pseudomonadota</taxon>
        <taxon>Gammaproteobacteria</taxon>
        <taxon>Alteromonadales</taxon>
        <taxon>Alteromonadaceae</taxon>
        <taxon>Paraglaciecola</taxon>
    </lineage>
</organism>
<protein>
    <recommendedName>
        <fullName evidence="1">RES domain-containing protein</fullName>
    </recommendedName>
</protein>
<dbReference type="SMART" id="SM00953">
    <property type="entry name" value="RES"/>
    <property type="match status" value="1"/>
</dbReference>
<sequence length="249" mass="28147">MNITDLIDATGGLTSYANSVCRMVETQEYAATTSLVDDLEEQAILEQILDDFKPQYADDTQNLHYLISTPFRYPPLQYGSRFGAITEPSYFYASESIQTCLAEAAFYRFYLIDGTETPFPKVIQSEHSLFFVRVSSTNTLDLTQIADSEIQNQLTDPASYSITQKVGLQARQDGADLLRYFSARSQEQGINVAIDNHTIIQSEKPEDKVEYICQLDPQTGILRFSQPRTFPVMFTREQFLLDGNLPILG</sequence>
<gene>
    <name evidence="2" type="ORF">GARC_0588</name>
</gene>
<dbReference type="AlphaFoldDB" id="K6XAB3"/>
<dbReference type="Pfam" id="PF08808">
    <property type="entry name" value="RES"/>
    <property type="match status" value="1"/>
</dbReference>
<proteinExistence type="predicted"/>
<dbReference type="InterPro" id="IPR014914">
    <property type="entry name" value="RES_dom"/>
</dbReference>
<dbReference type="eggNOG" id="ENOG502ZAMM">
    <property type="taxonomic scope" value="Bacteria"/>
</dbReference>
<evidence type="ECO:0000259" key="1">
    <source>
        <dbReference type="SMART" id="SM00953"/>
    </source>
</evidence>
<dbReference type="STRING" id="493475.GARC_0588"/>
<dbReference type="RefSeq" id="WP_007616478.1">
    <property type="nucleotide sequence ID" value="NZ_BAEO01000008.1"/>
</dbReference>
<evidence type="ECO:0000313" key="2">
    <source>
        <dbReference type="EMBL" id="GAC17569.1"/>
    </source>
</evidence>
<accession>K6XAB3</accession>
<dbReference type="EMBL" id="BAEO01000008">
    <property type="protein sequence ID" value="GAC17569.1"/>
    <property type="molecule type" value="Genomic_DNA"/>
</dbReference>
<evidence type="ECO:0000313" key="3">
    <source>
        <dbReference type="Proteomes" id="UP000006327"/>
    </source>
</evidence>
<reference evidence="2 3" key="1">
    <citation type="journal article" date="2017" name="Antonie Van Leeuwenhoek">
        <title>Rhizobium rhizosphaerae sp. nov., a novel species isolated from rice rhizosphere.</title>
        <authorList>
            <person name="Zhao J.J."/>
            <person name="Zhang J."/>
            <person name="Zhang R.J."/>
            <person name="Zhang C.W."/>
            <person name="Yin H.Q."/>
            <person name="Zhang X.X."/>
        </authorList>
    </citation>
    <scope>NUCLEOTIDE SEQUENCE [LARGE SCALE GENOMIC DNA]</scope>
    <source>
        <strain evidence="2 3">BSs20135</strain>
    </source>
</reference>
<keyword evidence="3" id="KW-1185">Reference proteome</keyword>
<dbReference type="Proteomes" id="UP000006327">
    <property type="component" value="Unassembled WGS sequence"/>
</dbReference>
<comment type="caution">
    <text evidence="2">The sequence shown here is derived from an EMBL/GenBank/DDBJ whole genome shotgun (WGS) entry which is preliminary data.</text>
</comment>